<protein>
    <submittedName>
        <fullName evidence="1">Uncharacterized protein</fullName>
    </submittedName>
</protein>
<keyword evidence="2" id="KW-1185">Reference proteome</keyword>
<dbReference type="EMBL" id="JAIWYP010000002">
    <property type="protein sequence ID" value="KAH3868659.1"/>
    <property type="molecule type" value="Genomic_DNA"/>
</dbReference>
<sequence length="65" mass="6513">MSNVTANTLYPSAGSPVGTQGVGAGVGSEAALNSTVPLNVCGILIVYFAVPPKQPISTGNDKPKR</sequence>
<comment type="caution">
    <text evidence="1">The sequence shown here is derived from an EMBL/GenBank/DDBJ whole genome shotgun (WGS) entry which is preliminary data.</text>
</comment>
<accession>A0A9D4M3G8</accession>
<name>A0A9D4M3G8_DREPO</name>
<evidence type="ECO:0000313" key="2">
    <source>
        <dbReference type="Proteomes" id="UP000828390"/>
    </source>
</evidence>
<gene>
    <name evidence="1" type="ORF">DPMN_031810</name>
</gene>
<proteinExistence type="predicted"/>
<evidence type="ECO:0000313" key="1">
    <source>
        <dbReference type="EMBL" id="KAH3868659.1"/>
    </source>
</evidence>
<organism evidence="1 2">
    <name type="scientific">Dreissena polymorpha</name>
    <name type="common">Zebra mussel</name>
    <name type="synonym">Mytilus polymorpha</name>
    <dbReference type="NCBI Taxonomy" id="45954"/>
    <lineage>
        <taxon>Eukaryota</taxon>
        <taxon>Metazoa</taxon>
        <taxon>Spiralia</taxon>
        <taxon>Lophotrochozoa</taxon>
        <taxon>Mollusca</taxon>
        <taxon>Bivalvia</taxon>
        <taxon>Autobranchia</taxon>
        <taxon>Heteroconchia</taxon>
        <taxon>Euheterodonta</taxon>
        <taxon>Imparidentia</taxon>
        <taxon>Neoheterodontei</taxon>
        <taxon>Myida</taxon>
        <taxon>Dreissenoidea</taxon>
        <taxon>Dreissenidae</taxon>
        <taxon>Dreissena</taxon>
    </lineage>
</organism>
<reference evidence="1" key="1">
    <citation type="journal article" date="2019" name="bioRxiv">
        <title>The Genome of the Zebra Mussel, Dreissena polymorpha: A Resource for Invasive Species Research.</title>
        <authorList>
            <person name="McCartney M.A."/>
            <person name="Auch B."/>
            <person name="Kono T."/>
            <person name="Mallez S."/>
            <person name="Zhang Y."/>
            <person name="Obille A."/>
            <person name="Becker A."/>
            <person name="Abrahante J.E."/>
            <person name="Garbe J."/>
            <person name="Badalamenti J.P."/>
            <person name="Herman A."/>
            <person name="Mangelson H."/>
            <person name="Liachko I."/>
            <person name="Sullivan S."/>
            <person name="Sone E.D."/>
            <person name="Koren S."/>
            <person name="Silverstein K.A.T."/>
            <person name="Beckman K.B."/>
            <person name="Gohl D.M."/>
        </authorList>
    </citation>
    <scope>NUCLEOTIDE SEQUENCE</scope>
    <source>
        <strain evidence="1">Duluth1</strain>
        <tissue evidence="1">Whole animal</tissue>
    </source>
</reference>
<dbReference type="Proteomes" id="UP000828390">
    <property type="component" value="Unassembled WGS sequence"/>
</dbReference>
<dbReference type="AlphaFoldDB" id="A0A9D4M3G8"/>
<reference evidence="1" key="2">
    <citation type="submission" date="2020-11" db="EMBL/GenBank/DDBJ databases">
        <authorList>
            <person name="McCartney M.A."/>
            <person name="Auch B."/>
            <person name="Kono T."/>
            <person name="Mallez S."/>
            <person name="Becker A."/>
            <person name="Gohl D.M."/>
            <person name="Silverstein K.A.T."/>
            <person name="Koren S."/>
            <person name="Bechman K.B."/>
            <person name="Herman A."/>
            <person name="Abrahante J.E."/>
            <person name="Garbe J."/>
        </authorList>
    </citation>
    <scope>NUCLEOTIDE SEQUENCE</scope>
    <source>
        <strain evidence="1">Duluth1</strain>
        <tissue evidence="1">Whole animal</tissue>
    </source>
</reference>